<comment type="caution">
    <text evidence="1">The sequence shown here is derived from an EMBL/GenBank/DDBJ whole genome shotgun (WGS) entry which is preliminary data.</text>
</comment>
<accession>A0ABQ5DI90</accession>
<evidence type="ECO:0000313" key="1">
    <source>
        <dbReference type="EMBL" id="GJT38727.1"/>
    </source>
</evidence>
<organism evidence="1 2">
    <name type="scientific">Tanacetum coccineum</name>
    <dbReference type="NCBI Taxonomy" id="301880"/>
    <lineage>
        <taxon>Eukaryota</taxon>
        <taxon>Viridiplantae</taxon>
        <taxon>Streptophyta</taxon>
        <taxon>Embryophyta</taxon>
        <taxon>Tracheophyta</taxon>
        <taxon>Spermatophyta</taxon>
        <taxon>Magnoliopsida</taxon>
        <taxon>eudicotyledons</taxon>
        <taxon>Gunneridae</taxon>
        <taxon>Pentapetalae</taxon>
        <taxon>asterids</taxon>
        <taxon>campanulids</taxon>
        <taxon>Asterales</taxon>
        <taxon>Asteraceae</taxon>
        <taxon>Asteroideae</taxon>
        <taxon>Anthemideae</taxon>
        <taxon>Anthemidinae</taxon>
        <taxon>Tanacetum</taxon>
    </lineage>
</organism>
<name>A0ABQ5DI90_9ASTR</name>
<dbReference type="Proteomes" id="UP001151760">
    <property type="component" value="Unassembled WGS sequence"/>
</dbReference>
<reference evidence="1" key="1">
    <citation type="journal article" date="2022" name="Int. J. Mol. Sci.">
        <title>Draft Genome of Tanacetum Coccineum: Genomic Comparison of Closely Related Tanacetum-Family Plants.</title>
        <authorList>
            <person name="Yamashiro T."/>
            <person name="Shiraishi A."/>
            <person name="Nakayama K."/>
            <person name="Satake H."/>
        </authorList>
    </citation>
    <scope>NUCLEOTIDE SEQUENCE</scope>
</reference>
<proteinExistence type="predicted"/>
<reference evidence="1" key="2">
    <citation type="submission" date="2022-01" db="EMBL/GenBank/DDBJ databases">
        <authorList>
            <person name="Yamashiro T."/>
            <person name="Shiraishi A."/>
            <person name="Satake H."/>
            <person name="Nakayama K."/>
        </authorList>
    </citation>
    <scope>NUCLEOTIDE SEQUENCE</scope>
</reference>
<dbReference type="Pfam" id="PF22909">
    <property type="entry name" value="Caulimovir_coat_dom"/>
    <property type="match status" value="1"/>
</dbReference>
<keyword evidence="2" id="KW-1185">Reference proteome</keyword>
<evidence type="ECO:0000313" key="2">
    <source>
        <dbReference type="Proteomes" id="UP001151760"/>
    </source>
</evidence>
<sequence>MGPPVYPPAQQNPQPFYRPDYQFGYPQGKSKIFSGGYGEYYNSQWTLPPAWTESGVMLVLPSDPGLWSEKLMWQQWRTAYPNAYAALEAIADEPQNITSQIRQLILLEDPYRGSTDEQDRAYRDLDRITCEDTKNLWSFLEDFRQLATKSGRLYFPSTTEKLFAKLLPSLSKKIEGHHSE</sequence>
<dbReference type="EMBL" id="BQNB010015326">
    <property type="protein sequence ID" value="GJT38727.1"/>
    <property type="molecule type" value="Genomic_DNA"/>
</dbReference>
<gene>
    <name evidence="1" type="ORF">Tco_0938592</name>
</gene>
<protein>
    <submittedName>
        <fullName evidence="1">Uncharacterized protein</fullName>
    </submittedName>
</protein>